<evidence type="ECO:0000313" key="4">
    <source>
        <dbReference type="Proteomes" id="UP001431429"/>
    </source>
</evidence>
<evidence type="ECO:0000256" key="2">
    <source>
        <dbReference type="SAM" id="SignalP"/>
    </source>
</evidence>
<feature type="compositionally biased region" description="Low complexity" evidence="1">
    <location>
        <begin position="145"/>
        <end position="159"/>
    </location>
</feature>
<dbReference type="Pfam" id="PF19871">
    <property type="entry name" value="DUF6344"/>
    <property type="match status" value="1"/>
</dbReference>
<sequence>MAAIKVRDLWTSFITAFFALLASIGLTSAASSAAAQPIAQTPELPALPQQERKGDGARAVVPAQSRRWRPAVRERSLPPTIKQRISAEAHGSSPSVRKLPILDADPIATAIAGARPGSAAGSSRARWLGRGSAAQPAVETGGAKSSTTDTRTTHSSASTGMDASPSAGAPAVEGDHSASGGPRDGALSEAPVAPVVQIVPVGLSVPHSPQGVPTEEHRCGDADDTDGALDQRGSLDQGQDGTAAGVDRHRALVPHGEGAGADVDFGVGVDGVDGVLDQSQGCAVGPDHGRVLDLDQYRALALDSDADDDYPGASQTLNAA</sequence>
<dbReference type="InterPro" id="IPR045925">
    <property type="entry name" value="DUF6344"/>
</dbReference>
<reference evidence="3" key="1">
    <citation type="submission" date="2022-06" db="EMBL/GenBank/DDBJ databases">
        <title>Genome public.</title>
        <authorList>
            <person name="Sun Q."/>
        </authorList>
    </citation>
    <scope>NUCLEOTIDE SEQUENCE</scope>
    <source>
        <strain evidence="3">CWNU-1</strain>
    </source>
</reference>
<feature type="compositionally biased region" description="Low complexity" evidence="1">
    <location>
        <begin position="114"/>
        <end position="134"/>
    </location>
</feature>
<feature type="signal peptide" evidence="2">
    <location>
        <begin position="1"/>
        <end position="35"/>
    </location>
</feature>
<feature type="region of interest" description="Disordered" evidence="1">
    <location>
        <begin position="203"/>
        <end position="242"/>
    </location>
</feature>
<dbReference type="Proteomes" id="UP001431429">
    <property type="component" value="Unassembled WGS sequence"/>
</dbReference>
<feature type="chain" id="PRO_5045326450" evidence="2">
    <location>
        <begin position="36"/>
        <end position="320"/>
    </location>
</feature>
<keyword evidence="2" id="KW-0732">Signal</keyword>
<protein>
    <submittedName>
        <fullName evidence="3">DUF6344 domain-containing protein</fullName>
    </submittedName>
</protein>
<feature type="region of interest" description="Disordered" evidence="1">
    <location>
        <begin position="42"/>
        <end position="98"/>
    </location>
</feature>
<feature type="region of interest" description="Disordered" evidence="1">
    <location>
        <begin position="114"/>
        <end position="188"/>
    </location>
</feature>
<name>A0ABT0UKU6_9ACTN</name>
<evidence type="ECO:0000313" key="3">
    <source>
        <dbReference type="EMBL" id="MCM2388851.1"/>
    </source>
</evidence>
<keyword evidence="4" id="KW-1185">Reference proteome</keyword>
<organism evidence="3 4">
    <name type="scientific">Streptomyces albipurpureus</name>
    <dbReference type="NCBI Taxonomy" id="2897419"/>
    <lineage>
        <taxon>Bacteria</taxon>
        <taxon>Bacillati</taxon>
        <taxon>Actinomycetota</taxon>
        <taxon>Actinomycetes</taxon>
        <taxon>Kitasatosporales</taxon>
        <taxon>Streptomycetaceae</taxon>
        <taxon>Streptomyces</taxon>
    </lineage>
</organism>
<gene>
    <name evidence="3" type="ORF">NBG84_11200</name>
</gene>
<evidence type="ECO:0000256" key="1">
    <source>
        <dbReference type="SAM" id="MobiDB-lite"/>
    </source>
</evidence>
<dbReference type="EMBL" id="JAMQAW010000009">
    <property type="protein sequence ID" value="MCM2388851.1"/>
    <property type="molecule type" value="Genomic_DNA"/>
</dbReference>
<comment type="caution">
    <text evidence="3">The sequence shown here is derived from an EMBL/GenBank/DDBJ whole genome shotgun (WGS) entry which is preliminary data.</text>
</comment>
<proteinExistence type="predicted"/>
<dbReference type="RefSeq" id="WP_250919201.1">
    <property type="nucleotide sequence ID" value="NZ_JAMQAW010000009.1"/>
</dbReference>
<accession>A0ABT0UKU6</accession>